<evidence type="ECO:0000259" key="1">
    <source>
        <dbReference type="PROSITE" id="PS50911"/>
    </source>
</evidence>
<feature type="domain" description="Peptidase C51" evidence="1">
    <location>
        <begin position="194"/>
        <end position="320"/>
    </location>
</feature>
<evidence type="ECO:0000313" key="2">
    <source>
        <dbReference type="EMBL" id="MCP2268959.1"/>
    </source>
</evidence>
<protein>
    <submittedName>
        <fullName evidence="2">CHAP domain-containing protein</fullName>
    </submittedName>
</protein>
<dbReference type="InterPro" id="IPR007921">
    <property type="entry name" value="CHAP_dom"/>
</dbReference>
<dbReference type="EMBL" id="JAMTCO010000003">
    <property type="protein sequence ID" value="MCP2268959.1"/>
    <property type="molecule type" value="Genomic_DNA"/>
</dbReference>
<dbReference type="Pfam" id="PF05257">
    <property type="entry name" value="CHAP"/>
    <property type="match status" value="1"/>
</dbReference>
<dbReference type="PROSITE" id="PS50911">
    <property type="entry name" value="CHAP"/>
    <property type="match status" value="1"/>
</dbReference>
<keyword evidence="3" id="KW-1185">Reference proteome</keyword>
<evidence type="ECO:0000313" key="3">
    <source>
        <dbReference type="Proteomes" id="UP001205185"/>
    </source>
</evidence>
<organism evidence="2 3">
    <name type="scientific">Actinokineospora diospyrosa</name>
    <dbReference type="NCBI Taxonomy" id="103728"/>
    <lineage>
        <taxon>Bacteria</taxon>
        <taxon>Bacillati</taxon>
        <taxon>Actinomycetota</taxon>
        <taxon>Actinomycetes</taxon>
        <taxon>Pseudonocardiales</taxon>
        <taxon>Pseudonocardiaceae</taxon>
        <taxon>Actinokineospora</taxon>
    </lineage>
</organism>
<proteinExistence type="predicted"/>
<dbReference type="Gene3D" id="3.90.1720.10">
    <property type="entry name" value="endopeptidase domain like (from Nostoc punctiforme)"/>
    <property type="match status" value="1"/>
</dbReference>
<name>A0ABT1I8J8_9PSEU</name>
<gene>
    <name evidence="2" type="ORF">LV75_001446</name>
</gene>
<dbReference type="Proteomes" id="UP001205185">
    <property type="component" value="Unassembled WGS sequence"/>
</dbReference>
<comment type="caution">
    <text evidence="2">The sequence shown here is derived from an EMBL/GenBank/DDBJ whole genome shotgun (WGS) entry which is preliminary data.</text>
</comment>
<dbReference type="InterPro" id="IPR038765">
    <property type="entry name" value="Papain-like_cys_pep_sf"/>
</dbReference>
<dbReference type="SUPFAM" id="SSF54001">
    <property type="entry name" value="Cysteine proteinases"/>
    <property type="match status" value="1"/>
</dbReference>
<sequence length="322" mass="34560">MIDTQQVARHFAATMIEHRNRLAGKAEDAEAAGQAFARVHDELAEQRKDHRLAGEAVLADWVGRNASAFERRSDRTRATLRETGESAAKAATITTHAAQALTSGHSAVVRLLDEYTDRAVRILDAAVAVGQRAAVLRAAGQVADLVRHYTSESAKHVAETKAALSDAAHRLRQLAPPHKEPAKPEPKKHGNITQIAASQLGYHEGPGNTNKYGPAAAWCSSFATWVWRRAGVNIPLLPFTGDVFNWGKGNGLAYRDLSRAKPGDVLLFGTGPQSTSTSTHIGIVEKVNGNTVTLIEGNAGDAVARRTHTLSHNTFYGGVHPS</sequence>
<dbReference type="RefSeq" id="WP_253885953.1">
    <property type="nucleotide sequence ID" value="NZ_BAAAVB010000025.1"/>
</dbReference>
<accession>A0ABT1I8J8</accession>
<reference evidence="2 3" key="1">
    <citation type="submission" date="2022-06" db="EMBL/GenBank/DDBJ databases">
        <title>Genomic Encyclopedia of Archaeal and Bacterial Type Strains, Phase II (KMG-II): from individual species to whole genera.</title>
        <authorList>
            <person name="Goeker M."/>
        </authorList>
    </citation>
    <scope>NUCLEOTIDE SEQUENCE [LARGE SCALE GENOMIC DNA]</scope>
    <source>
        <strain evidence="2 3">DSM 44255</strain>
    </source>
</reference>